<gene>
    <name evidence="2" type="ORF">OWR29_25490</name>
</gene>
<sequence>MVLVPVILSLAVNEACDISPWLAKRIVPRAARMWAGSDATRAAILQEEWAAVIDDCPGKIIKLGYALSFFASAARRSQWPKITNGLVRLANRMFNWPELGPVLRVSAMVGVGLSIISIGVTAGLGWVGALAAIPVVTALIDLGAIVLRCRLRREIRMYEARIRRNDVIIDDLVARTQDLQERVNRIAKRQG</sequence>
<feature type="transmembrane region" description="Helical" evidence="1">
    <location>
        <begin position="102"/>
        <end position="120"/>
    </location>
</feature>
<keyword evidence="1" id="KW-0812">Transmembrane</keyword>
<protein>
    <submittedName>
        <fullName evidence="2">Uncharacterized protein</fullName>
    </submittedName>
</protein>
<dbReference type="Proteomes" id="UP001151002">
    <property type="component" value="Unassembled WGS sequence"/>
</dbReference>
<evidence type="ECO:0000256" key="1">
    <source>
        <dbReference type="SAM" id="Phobius"/>
    </source>
</evidence>
<organism evidence="2 3">
    <name type="scientific">Paractinoplanes pyxinae</name>
    <dbReference type="NCBI Taxonomy" id="2997416"/>
    <lineage>
        <taxon>Bacteria</taxon>
        <taxon>Bacillati</taxon>
        <taxon>Actinomycetota</taxon>
        <taxon>Actinomycetes</taxon>
        <taxon>Micromonosporales</taxon>
        <taxon>Micromonosporaceae</taxon>
        <taxon>Paractinoplanes</taxon>
    </lineage>
</organism>
<evidence type="ECO:0000313" key="3">
    <source>
        <dbReference type="Proteomes" id="UP001151002"/>
    </source>
</evidence>
<proteinExistence type="predicted"/>
<name>A0ABT4B4G1_9ACTN</name>
<evidence type="ECO:0000313" key="2">
    <source>
        <dbReference type="EMBL" id="MCY1141366.1"/>
    </source>
</evidence>
<keyword evidence="3" id="KW-1185">Reference proteome</keyword>
<feature type="transmembrane region" description="Helical" evidence="1">
    <location>
        <begin position="126"/>
        <end position="147"/>
    </location>
</feature>
<keyword evidence="1" id="KW-1133">Transmembrane helix</keyword>
<comment type="caution">
    <text evidence="2">The sequence shown here is derived from an EMBL/GenBank/DDBJ whole genome shotgun (WGS) entry which is preliminary data.</text>
</comment>
<accession>A0ABT4B4G1</accession>
<reference evidence="2" key="1">
    <citation type="submission" date="2022-11" db="EMBL/GenBank/DDBJ databases">
        <authorList>
            <person name="Somphong A."/>
            <person name="Phongsopitanun W."/>
        </authorList>
    </citation>
    <scope>NUCLEOTIDE SEQUENCE</scope>
    <source>
        <strain evidence="2">Pm04-4</strain>
    </source>
</reference>
<keyword evidence="1" id="KW-0472">Membrane</keyword>
<dbReference type="RefSeq" id="WP_267565753.1">
    <property type="nucleotide sequence ID" value="NZ_JAPNTZ010000009.1"/>
</dbReference>
<dbReference type="EMBL" id="JAPNTZ010000009">
    <property type="protein sequence ID" value="MCY1141366.1"/>
    <property type="molecule type" value="Genomic_DNA"/>
</dbReference>